<sequence>MTDGFGKADGDERDMAFRQDGKLYPLGQALRATYDADNHATLGKHVTGLMLDLAQVPFEPHEFQPIVTTLTPPPRPSWLARVRSALPRALKRSRRP</sequence>
<dbReference type="RefSeq" id="WP_163957620.1">
    <property type="nucleotide sequence ID" value="NZ_BAAAES010000001.1"/>
</dbReference>
<dbReference type="EMBL" id="BAAAES010000001">
    <property type="protein sequence ID" value="GAA0656950.1"/>
    <property type="molecule type" value="Genomic_DNA"/>
</dbReference>
<organism evidence="1 2">
    <name type="scientific">Sphingomonas insulae</name>
    <dbReference type="NCBI Taxonomy" id="424800"/>
    <lineage>
        <taxon>Bacteria</taxon>
        <taxon>Pseudomonadati</taxon>
        <taxon>Pseudomonadota</taxon>
        <taxon>Alphaproteobacteria</taxon>
        <taxon>Sphingomonadales</taxon>
        <taxon>Sphingomonadaceae</taxon>
        <taxon>Sphingomonas</taxon>
    </lineage>
</organism>
<dbReference type="Proteomes" id="UP001500238">
    <property type="component" value="Unassembled WGS sequence"/>
</dbReference>
<accession>A0ABN1HKQ6</accession>
<reference evidence="1 2" key="1">
    <citation type="journal article" date="2019" name="Int. J. Syst. Evol. Microbiol.">
        <title>The Global Catalogue of Microorganisms (GCM) 10K type strain sequencing project: providing services to taxonomists for standard genome sequencing and annotation.</title>
        <authorList>
            <consortium name="The Broad Institute Genomics Platform"/>
            <consortium name="The Broad Institute Genome Sequencing Center for Infectious Disease"/>
            <person name="Wu L."/>
            <person name="Ma J."/>
        </authorList>
    </citation>
    <scope>NUCLEOTIDE SEQUENCE [LARGE SCALE GENOMIC DNA]</scope>
    <source>
        <strain evidence="1 2">JCM 14603</strain>
    </source>
</reference>
<evidence type="ECO:0000313" key="2">
    <source>
        <dbReference type="Proteomes" id="UP001500238"/>
    </source>
</evidence>
<gene>
    <name evidence="1" type="ORF">GCM10009102_01140</name>
</gene>
<keyword evidence="2" id="KW-1185">Reference proteome</keyword>
<comment type="caution">
    <text evidence="1">The sequence shown here is derived from an EMBL/GenBank/DDBJ whole genome shotgun (WGS) entry which is preliminary data.</text>
</comment>
<protein>
    <submittedName>
        <fullName evidence="1">Uncharacterized protein</fullName>
    </submittedName>
</protein>
<name>A0ABN1HKQ6_9SPHN</name>
<evidence type="ECO:0000313" key="1">
    <source>
        <dbReference type="EMBL" id="GAA0656950.1"/>
    </source>
</evidence>
<proteinExistence type="predicted"/>